<comment type="caution">
    <text evidence="10">The sequence shown here is derived from an EMBL/GenBank/DDBJ whole genome shotgun (WGS) entry which is preliminary data.</text>
</comment>
<comment type="cofactor">
    <cofactor evidence="1">
        <name>biotin</name>
        <dbReference type="ChEBI" id="CHEBI:57586"/>
    </cofactor>
</comment>
<evidence type="ECO:0000259" key="7">
    <source>
        <dbReference type="PROSITE" id="PS50968"/>
    </source>
</evidence>
<dbReference type="PANTHER" id="PTHR18866:SF33">
    <property type="entry name" value="METHYLCROTONOYL-COA CARBOXYLASE SUBUNIT ALPHA, MITOCHONDRIAL-RELATED"/>
    <property type="match status" value="1"/>
</dbReference>
<evidence type="ECO:0000256" key="1">
    <source>
        <dbReference type="ARBA" id="ARBA00001953"/>
    </source>
</evidence>
<evidence type="ECO:0000259" key="8">
    <source>
        <dbReference type="PROSITE" id="PS50975"/>
    </source>
</evidence>
<evidence type="ECO:0000256" key="2">
    <source>
        <dbReference type="ARBA" id="ARBA00022598"/>
    </source>
</evidence>
<evidence type="ECO:0000259" key="9">
    <source>
        <dbReference type="PROSITE" id="PS50979"/>
    </source>
</evidence>
<dbReference type="InterPro" id="IPR011764">
    <property type="entry name" value="Biotin_carboxylation_dom"/>
</dbReference>
<dbReference type="SMART" id="SM00878">
    <property type="entry name" value="Biotin_carb_C"/>
    <property type="match status" value="1"/>
</dbReference>
<dbReference type="InterPro" id="IPR016185">
    <property type="entry name" value="PreATP-grasp_dom_sf"/>
</dbReference>
<dbReference type="Pfam" id="PF00364">
    <property type="entry name" value="Biotin_lipoyl"/>
    <property type="match status" value="1"/>
</dbReference>
<feature type="domain" description="Lipoyl-binding" evidence="7">
    <location>
        <begin position="596"/>
        <end position="672"/>
    </location>
</feature>
<dbReference type="EMBL" id="JBHRUV010000031">
    <property type="protein sequence ID" value="MFC3266166.1"/>
    <property type="molecule type" value="Genomic_DNA"/>
</dbReference>
<dbReference type="Pfam" id="PF00289">
    <property type="entry name" value="Biotin_carb_N"/>
    <property type="match status" value="1"/>
</dbReference>
<feature type="domain" description="ATP-grasp" evidence="8">
    <location>
        <begin position="125"/>
        <end position="327"/>
    </location>
</feature>
<keyword evidence="2" id="KW-0436">Ligase</keyword>
<keyword evidence="4 6" id="KW-0067">ATP-binding</keyword>
<accession>A0ABV7LE65</accession>
<dbReference type="RefSeq" id="WP_376868812.1">
    <property type="nucleotide sequence ID" value="NZ_JBHRUV010000031.1"/>
</dbReference>
<evidence type="ECO:0000256" key="3">
    <source>
        <dbReference type="ARBA" id="ARBA00022741"/>
    </source>
</evidence>
<dbReference type="InterPro" id="IPR011054">
    <property type="entry name" value="Rudment_hybrid_motif"/>
</dbReference>
<dbReference type="Gene3D" id="3.30.470.20">
    <property type="entry name" value="ATP-grasp fold, B domain"/>
    <property type="match status" value="1"/>
</dbReference>
<evidence type="ECO:0000313" key="10">
    <source>
        <dbReference type="EMBL" id="MFC3266166.1"/>
    </source>
</evidence>
<dbReference type="PROSITE" id="PS50968">
    <property type="entry name" value="BIOTINYL_LIPOYL"/>
    <property type="match status" value="1"/>
</dbReference>
<dbReference type="InterPro" id="IPR001882">
    <property type="entry name" value="Biotin_BS"/>
</dbReference>
<protein>
    <submittedName>
        <fullName evidence="10">Biotin carboxylase N-terminal domain-containing protein</fullName>
    </submittedName>
</protein>
<sequence>MREASVFESVLVANRGEIACRVMRTARALGMRVIAVYSEADRDAPFVRMADEAVAIGPAPAAQSYLDIDRIVAAARSAGAACIHPGYGFLSERPEFAEACAAAGIAFIGPPPAAMRAMGLKDAARELAARAGVPVTPGYHGDRQEPELLKAEADAIGYPVLVKAVAGGGGKGMRRVDAPEDFIPALESARREAVAAFGDPRVLVEKYVRAPRHIEIQVFADAHGHVVHLFERDCSLQRRHQKVIEEAPAPGMTAEMRAAMGAAAVEAARAVGYVGAGTVEFIADGRDGLRPDRFWFMEMNTRLQVEHPVTEAVTGLDLVALQFRVAAGEPLPFTQQDLAISGHAVEARLYAEDPARGFLPSTGRIRLLELPAGEGVRVDSGVAEGDEVTAWYDPMIAKIIAHGPDRAAALERLAAALAATRVAGPQTNASFLRRLLEAPDFRAGRFDTGYIDAHMAELGVGAAGETPAPDGAATAAAALALNLPAADADAPGGWRDPWDALARAKPGFQLLGTRTARQQLVADGVRVDATLEWRDGRLRARVGEAVADEADVTVRAGDRTEFRNGVVSVRAGAQQLAVAGGRQTVVAPFDPFTVDLDHMDDSGGVVTSPMHGKVTAVYVEAGAAVTRGQRLAVVEAMKMEHPLAAPVAGVVAELRVAPGQQVEEGAVVAVVTPQA</sequence>
<evidence type="ECO:0000313" key="11">
    <source>
        <dbReference type="Proteomes" id="UP001595536"/>
    </source>
</evidence>
<dbReference type="InterPro" id="IPR005482">
    <property type="entry name" value="Biotin_COase_C"/>
</dbReference>
<keyword evidence="11" id="KW-1185">Reference proteome</keyword>
<gene>
    <name evidence="10" type="ORF">ACFOEX_07350</name>
</gene>
<dbReference type="Proteomes" id="UP001595536">
    <property type="component" value="Unassembled WGS sequence"/>
</dbReference>
<dbReference type="PANTHER" id="PTHR18866">
    <property type="entry name" value="CARBOXYLASE:PYRUVATE/ACETYL-COA/PROPIONYL-COA CARBOXYLASE"/>
    <property type="match status" value="1"/>
</dbReference>
<dbReference type="PROSITE" id="PS50975">
    <property type="entry name" value="ATP_GRASP"/>
    <property type="match status" value="1"/>
</dbReference>
<name>A0ABV7LE65_9HYPH</name>
<dbReference type="InterPro" id="IPR050856">
    <property type="entry name" value="Biotin_carboxylase_complex"/>
</dbReference>
<feature type="domain" description="Biotin carboxylation" evidence="9">
    <location>
        <begin position="6"/>
        <end position="456"/>
    </location>
</feature>
<dbReference type="SUPFAM" id="SSF51230">
    <property type="entry name" value="Single hybrid motif"/>
    <property type="match status" value="1"/>
</dbReference>
<dbReference type="InterPro" id="IPR005481">
    <property type="entry name" value="BC-like_N"/>
</dbReference>
<evidence type="ECO:0000256" key="6">
    <source>
        <dbReference type="PROSITE-ProRule" id="PRU00409"/>
    </source>
</evidence>
<organism evidence="10 11">
    <name type="scientific">Camelimonas abortus</name>
    <dbReference type="NCBI Taxonomy" id="1017184"/>
    <lineage>
        <taxon>Bacteria</taxon>
        <taxon>Pseudomonadati</taxon>
        <taxon>Pseudomonadota</taxon>
        <taxon>Alphaproteobacteria</taxon>
        <taxon>Hyphomicrobiales</taxon>
        <taxon>Chelatococcaceae</taxon>
        <taxon>Camelimonas</taxon>
    </lineage>
</organism>
<dbReference type="SUPFAM" id="SSF52440">
    <property type="entry name" value="PreATP-grasp domain"/>
    <property type="match status" value="1"/>
</dbReference>
<reference evidence="11" key="1">
    <citation type="journal article" date="2019" name="Int. J. Syst. Evol. Microbiol.">
        <title>The Global Catalogue of Microorganisms (GCM) 10K type strain sequencing project: providing services to taxonomists for standard genome sequencing and annotation.</title>
        <authorList>
            <consortium name="The Broad Institute Genomics Platform"/>
            <consortium name="The Broad Institute Genome Sequencing Center for Infectious Disease"/>
            <person name="Wu L."/>
            <person name="Ma J."/>
        </authorList>
    </citation>
    <scope>NUCLEOTIDE SEQUENCE [LARGE SCALE GENOMIC DNA]</scope>
    <source>
        <strain evidence="11">CCM 7941</strain>
    </source>
</reference>
<keyword evidence="5" id="KW-0092">Biotin</keyword>
<evidence type="ECO:0000256" key="4">
    <source>
        <dbReference type="ARBA" id="ARBA00022840"/>
    </source>
</evidence>
<dbReference type="CDD" id="cd06850">
    <property type="entry name" value="biotinyl_domain"/>
    <property type="match status" value="1"/>
</dbReference>
<dbReference type="PROSITE" id="PS50979">
    <property type="entry name" value="BC"/>
    <property type="match status" value="1"/>
</dbReference>
<dbReference type="SUPFAM" id="SSF51246">
    <property type="entry name" value="Rudiment single hybrid motif"/>
    <property type="match status" value="1"/>
</dbReference>
<dbReference type="SUPFAM" id="SSF56059">
    <property type="entry name" value="Glutathione synthetase ATP-binding domain-like"/>
    <property type="match status" value="1"/>
</dbReference>
<dbReference type="Gene3D" id="2.40.50.100">
    <property type="match status" value="1"/>
</dbReference>
<keyword evidence="3 6" id="KW-0547">Nucleotide-binding</keyword>
<evidence type="ECO:0000256" key="5">
    <source>
        <dbReference type="ARBA" id="ARBA00023267"/>
    </source>
</evidence>
<dbReference type="Pfam" id="PF02786">
    <property type="entry name" value="CPSase_L_D2"/>
    <property type="match status" value="1"/>
</dbReference>
<dbReference type="InterPro" id="IPR011053">
    <property type="entry name" value="Single_hybrid_motif"/>
</dbReference>
<dbReference type="Pfam" id="PF02785">
    <property type="entry name" value="Biotin_carb_C"/>
    <property type="match status" value="1"/>
</dbReference>
<proteinExistence type="predicted"/>
<dbReference type="InterPro" id="IPR005479">
    <property type="entry name" value="CPAse_ATP-bd"/>
</dbReference>
<dbReference type="PROSITE" id="PS00188">
    <property type="entry name" value="BIOTIN"/>
    <property type="match status" value="1"/>
</dbReference>
<dbReference type="InterPro" id="IPR011761">
    <property type="entry name" value="ATP-grasp"/>
</dbReference>
<dbReference type="PROSITE" id="PS00867">
    <property type="entry name" value="CPSASE_2"/>
    <property type="match status" value="1"/>
</dbReference>
<dbReference type="InterPro" id="IPR000089">
    <property type="entry name" value="Biotin_lipoyl"/>
</dbReference>